<dbReference type="RefSeq" id="WP_167700466.1">
    <property type="nucleotide sequence ID" value="NZ_CP118174.1"/>
</dbReference>
<dbReference type="Proteomes" id="UP000711995">
    <property type="component" value="Unassembled WGS sequence"/>
</dbReference>
<proteinExistence type="predicted"/>
<keyword evidence="2" id="KW-1185">Reference proteome</keyword>
<accession>A0A968G957</accession>
<gene>
    <name evidence="1" type="ORF">HCT14_05095</name>
</gene>
<dbReference type="AlphaFoldDB" id="A0A968G957"/>
<comment type="caution">
    <text evidence="1">The sequence shown here is derived from an EMBL/GenBank/DDBJ whole genome shotgun (WGS) entry which is preliminary data.</text>
</comment>
<reference evidence="1 2" key="1">
    <citation type="submission" date="2020-03" db="EMBL/GenBank/DDBJ databases">
        <title>Spirochaetal bacteria isolated from arthropods constitute a novel genus Entomospira genus novum within the order Spirochaetales.</title>
        <authorList>
            <person name="Grana-Miraglia L."/>
            <person name="Sikutova S."/>
            <person name="Fingerle V."/>
            <person name="Sing A."/>
            <person name="Castillo-Ramirez S."/>
            <person name="Margos G."/>
            <person name="Rudolf I."/>
        </authorList>
    </citation>
    <scope>NUCLEOTIDE SEQUENCE [LARGE SCALE GENOMIC DNA]</scope>
    <source>
        <strain evidence="1 2">BR193</strain>
    </source>
</reference>
<protein>
    <submittedName>
        <fullName evidence="1">Uncharacterized protein</fullName>
    </submittedName>
</protein>
<evidence type="ECO:0000313" key="1">
    <source>
        <dbReference type="EMBL" id="NIZ40878.1"/>
    </source>
</evidence>
<dbReference type="EMBL" id="JAATLJ010000001">
    <property type="protein sequence ID" value="NIZ40878.1"/>
    <property type="molecule type" value="Genomic_DNA"/>
</dbReference>
<evidence type="ECO:0000313" key="2">
    <source>
        <dbReference type="Proteomes" id="UP000711995"/>
    </source>
</evidence>
<organism evidence="1 2">
    <name type="scientific">Entomospira entomophila</name>
    <dbReference type="NCBI Taxonomy" id="2719988"/>
    <lineage>
        <taxon>Bacteria</taxon>
        <taxon>Pseudomonadati</taxon>
        <taxon>Spirochaetota</taxon>
        <taxon>Spirochaetia</taxon>
        <taxon>Spirochaetales</taxon>
        <taxon>Spirochaetaceae</taxon>
        <taxon>Entomospira</taxon>
    </lineage>
</organism>
<name>A0A968G957_9SPIO</name>
<sequence>MRILKSYFLLLMFLPGLMAFGEDISFRLQFHNQRVYYPGSPIWIRASIRNNSGADYIFSLADQSERNVALSVRTMTNQPVPLSENYMLRTASNEPIFYRLIKLLPGEEYSFIIDLNDFVTLDEPGHFMIQGQFIPTVNQSQARIDSNALRLSLRPSSQSRQFLDSIDIQTGEILEREALPPDQVIQFLLEARQHNQWNRVFLYLNIEALFLRSSDRRARFLNSNETTRAQLLDDFKENIRMGRIDANVSNVPDEFSILQVSHTPTHATVLTRQVYYRHQFNEIKEFTWTLERNNGIWLVTGFSVQNLGTQ</sequence>